<organism evidence="3 4">
    <name type="scientific">Geranomyces variabilis</name>
    <dbReference type="NCBI Taxonomy" id="109894"/>
    <lineage>
        <taxon>Eukaryota</taxon>
        <taxon>Fungi</taxon>
        <taxon>Fungi incertae sedis</taxon>
        <taxon>Chytridiomycota</taxon>
        <taxon>Chytridiomycota incertae sedis</taxon>
        <taxon>Chytridiomycetes</taxon>
        <taxon>Spizellomycetales</taxon>
        <taxon>Powellomycetaceae</taxon>
        <taxon>Geranomyces</taxon>
    </lineage>
</organism>
<name>A0AAD5TPJ9_9FUNG</name>
<keyword evidence="1" id="KW-0175">Coiled coil</keyword>
<evidence type="ECO:0000256" key="1">
    <source>
        <dbReference type="SAM" id="Coils"/>
    </source>
</evidence>
<reference evidence="3" key="1">
    <citation type="submission" date="2020-05" db="EMBL/GenBank/DDBJ databases">
        <title>Phylogenomic resolution of chytrid fungi.</title>
        <authorList>
            <person name="Stajich J.E."/>
            <person name="Amses K."/>
            <person name="Simmons R."/>
            <person name="Seto K."/>
            <person name="Myers J."/>
            <person name="Bonds A."/>
            <person name="Quandt C.A."/>
            <person name="Barry K."/>
            <person name="Liu P."/>
            <person name="Grigoriev I."/>
            <person name="Longcore J.E."/>
            <person name="James T.Y."/>
        </authorList>
    </citation>
    <scope>NUCLEOTIDE SEQUENCE</scope>
    <source>
        <strain evidence="3">JEL0379</strain>
    </source>
</reference>
<feature type="compositionally biased region" description="Acidic residues" evidence="2">
    <location>
        <begin position="118"/>
        <end position="127"/>
    </location>
</feature>
<feature type="region of interest" description="Disordered" evidence="2">
    <location>
        <begin position="54"/>
        <end position="127"/>
    </location>
</feature>
<evidence type="ECO:0000313" key="3">
    <source>
        <dbReference type="EMBL" id="KAJ3183071.1"/>
    </source>
</evidence>
<dbReference type="Proteomes" id="UP001212152">
    <property type="component" value="Unassembled WGS sequence"/>
</dbReference>
<evidence type="ECO:0000313" key="4">
    <source>
        <dbReference type="Proteomes" id="UP001212152"/>
    </source>
</evidence>
<comment type="caution">
    <text evidence="3">The sequence shown here is derived from an EMBL/GenBank/DDBJ whole genome shotgun (WGS) entry which is preliminary data.</text>
</comment>
<evidence type="ECO:0000256" key="2">
    <source>
        <dbReference type="SAM" id="MobiDB-lite"/>
    </source>
</evidence>
<keyword evidence="4" id="KW-1185">Reference proteome</keyword>
<feature type="coiled-coil region" evidence="1">
    <location>
        <begin position="1"/>
        <end position="42"/>
    </location>
</feature>
<accession>A0AAD5TPJ9</accession>
<dbReference type="EMBL" id="JADGJQ010000007">
    <property type="protein sequence ID" value="KAJ3183071.1"/>
    <property type="molecule type" value="Genomic_DNA"/>
</dbReference>
<protein>
    <submittedName>
        <fullName evidence="3">Uncharacterized protein</fullName>
    </submittedName>
</protein>
<dbReference type="AlphaFoldDB" id="A0AAD5TPJ9"/>
<sequence>MEALKERNTLLEQENTALRKEIDAAKDLAKQQQARIAALEAELAAVRSFAEQSAAGLDSGSGNVKRAAVGPTRRTAAAKSLVNPRERMRKAREIQADGNFSDSNARFGRVGTQYASDSEPEDEGSQQ</sequence>
<gene>
    <name evidence="3" type="ORF">HDU87_007493</name>
</gene>
<proteinExistence type="predicted"/>